<keyword evidence="3" id="KW-1185">Reference proteome</keyword>
<gene>
    <name evidence="2" type="ORF">E5K02_24795</name>
</gene>
<dbReference type="RefSeq" id="WP_135399133.1">
    <property type="nucleotide sequence ID" value="NZ_SRMB01000008.1"/>
</dbReference>
<keyword evidence="1" id="KW-0472">Membrane</keyword>
<evidence type="ECO:0000313" key="3">
    <source>
        <dbReference type="Proteomes" id="UP000298471"/>
    </source>
</evidence>
<dbReference type="OrthoDB" id="884849at2"/>
<accession>A0A4Z0PU23</accession>
<comment type="caution">
    <text evidence="2">The sequence shown here is derived from an EMBL/GenBank/DDBJ whole genome shotgun (WGS) entry which is preliminary data.</text>
</comment>
<proteinExistence type="predicted"/>
<reference evidence="2 3" key="1">
    <citation type="submission" date="2019-04" db="EMBL/GenBank/DDBJ databases">
        <authorList>
            <person name="Feng G."/>
            <person name="Zhang J."/>
            <person name="Zhu H."/>
        </authorList>
    </citation>
    <scope>NUCLEOTIDE SEQUENCE [LARGE SCALE GENOMIC DNA]</scope>
    <source>
        <strain evidence="2 3">9PBR-1</strain>
    </source>
</reference>
<protein>
    <submittedName>
        <fullName evidence="2">Uncharacterized protein</fullName>
    </submittedName>
</protein>
<name>A0A4Z0PU23_9BACT</name>
<keyword evidence="1" id="KW-0812">Transmembrane</keyword>
<keyword evidence="1" id="KW-1133">Transmembrane helix</keyword>
<feature type="transmembrane region" description="Helical" evidence="1">
    <location>
        <begin position="86"/>
        <end position="106"/>
    </location>
</feature>
<sequence>MFFAFWFKGEYLLFAQPVHAPARILKVSEYAVDYAFYDALADQTLTFRHELSPEQARRLRAHPALDVVYAASDSDIVAVPSLKRPLPVWVFASIHLACIAALLLSIRDWWRLRSTQ</sequence>
<organism evidence="2 3">
    <name type="scientific">Hymenobacter metallicola</name>
    <dbReference type="NCBI Taxonomy" id="2563114"/>
    <lineage>
        <taxon>Bacteria</taxon>
        <taxon>Pseudomonadati</taxon>
        <taxon>Bacteroidota</taxon>
        <taxon>Cytophagia</taxon>
        <taxon>Cytophagales</taxon>
        <taxon>Hymenobacteraceae</taxon>
        <taxon>Hymenobacter</taxon>
    </lineage>
</organism>
<dbReference type="AlphaFoldDB" id="A0A4Z0PU23"/>
<evidence type="ECO:0000313" key="2">
    <source>
        <dbReference type="EMBL" id="TGE20985.1"/>
    </source>
</evidence>
<dbReference type="Proteomes" id="UP000298471">
    <property type="component" value="Unassembled WGS sequence"/>
</dbReference>
<dbReference type="EMBL" id="SRMB01000008">
    <property type="protein sequence ID" value="TGE20985.1"/>
    <property type="molecule type" value="Genomic_DNA"/>
</dbReference>
<evidence type="ECO:0000256" key="1">
    <source>
        <dbReference type="SAM" id="Phobius"/>
    </source>
</evidence>